<feature type="region of interest" description="Disordered" evidence="1">
    <location>
        <begin position="21"/>
        <end position="62"/>
    </location>
</feature>
<reference evidence="2 3" key="1">
    <citation type="journal article" date="2021" name="Elife">
        <title>Chloroplast acquisition without the gene transfer in kleptoplastic sea slugs, Plakobranchus ocellatus.</title>
        <authorList>
            <person name="Maeda T."/>
            <person name="Takahashi S."/>
            <person name="Yoshida T."/>
            <person name="Shimamura S."/>
            <person name="Takaki Y."/>
            <person name="Nagai Y."/>
            <person name="Toyoda A."/>
            <person name="Suzuki Y."/>
            <person name="Arimoto A."/>
            <person name="Ishii H."/>
            <person name="Satoh N."/>
            <person name="Nishiyama T."/>
            <person name="Hasebe M."/>
            <person name="Maruyama T."/>
            <person name="Minagawa J."/>
            <person name="Obokata J."/>
            <person name="Shigenobu S."/>
        </authorList>
    </citation>
    <scope>NUCLEOTIDE SEQUENCE [LARGE SCALE GENOMIC DNA]</scope>
</reference>
<evidence type="ECO:0000313" key="3">
    <source>
        <dbReference type="Proteomes" id="UP000762676"/>
    </source>
</evidence>
<accession>A0AAV4G3K8</accession>
<feature type="compositionally biased region" description="Polar residues" evidence="1">
    <location>
        <begin position="31"/>
        <end position="51"/>
    </location>
</feature>
<dbReference type="AlphaFoldDB" id="A0AAV4G3K8"/>
<comment type="caution">
    <text evidence="2">The sequence shown here is derived from an EMBL/GenBank/DDBJ whole genome shotgun (WGS) entry which is preliminary data.</text>
</comment>
<evidence type="ECO:0000256" key="1">
    <source>
        <dbReference type="SAM" id="MobiDB-lite"/>
    </source>
</evidence>
<dbReference type="Proteomes" id="UP000762676">
    <property type="component" value="Unassembled WGS sequence"/>
</dbReference>
<gene>
    <name evidence="2" type="ORF">ElyMa_004034800</name>
</gene>
<keyword evidence="3" id="KW-1185">Reference proteome</keyword>
<name>A0AAV4G3K8_9GAST</name>
<dbReference type="EMBL" id="BMAT01008190">
    <property type="protein sequence ID" value="GFR79954.1"/>
    <property type="molecule type" value="Genomic_DNA"/>
</dbReference>
<organism evidence="2 3">
    <name type="scientific">Elysia marginata</name>
    <dbReference type="NCBI Taxonomy" id="1093978"/>
    <lineage>
        <taxon>Eukaryota</taxon>
        <taxon>Metazoa</taxon>
        <taxon>Spiralia</taxon>
        <taxon>Lophotrochozoa</taxon>
        <taxon>Mollusca</taxon>
        <taxon>Gastropoda</taxon>
        <taxon>Heterobranchia</taxon>
        <taxon>Euthyneura</taxon>
        <taxon>Panpulmonata</taxon>
        <taxon>Sacoglossa</taxon>
        <taxon>Placobranchoidea</taxon>
        <taxon>Plakobranchidae</taxon>
        <taxon>Elysia</taxon>
    </lineage>
</organism>
<protein>
    <submittedName>
        <fullName evidence="2">Uncharacterized protein</fullName>
    </submittedName>
</protein>
<proteinExistence type="predicted"/>
<sequence length="123" mass="14108">MIPIRAARASTDFRKLILNMKKSKSSSSASPMRSVQNTPAQTQHIHTHVTSGGSGKRRKDQHLRRVVSRAYRHSDRFHREHSESVRIYLQKVRRGKSARRTDCAGYVDQTELVQTSRADDHDV</sequence>
<evidence type="ECO:0000313" key="2">
    <source>
        <dbReference type="EMBL" id="GFR79954.1"/>
    </source>
</evidence>